<organism evidence="2 3">
    <name type="scientific">Shewanella litorisediminis</name>
    <dbReference type="NCBI Taxonomy" id="1173586"/>
    <lineage>
        <taxon>Bacteria</taxon>
        <taxon>Pseudomonadati</taxon>
        <taxon>Pseudomonadota</taxon>
        <taxon>Gammaproteobacteria</taxon>
        <taxon>Alteromonadales</taxon>
        <taxon>Shewanellaceae</taxon>
        <taxon>Shewanella</taxon>
    </lineage>
</organism>
<dbReference type="EMBL" id="CP069213">
    <property type="protein sequence ID" value="QRH00415.1"/>
    <property type="molecule type" value="Genomic_DNA"/>
</dbReference>
<evidence type="ECO:0000313" key="3">
    <source>
        <dbReference type="Proteomes" id="UP000596252"/>
    </source>
</evidence>
<accession>A0ABX7FZB7</accession>
<feature type="region of interest" description="Disordered" evidence="1">
    <location>
        <begin position="456"/>
        <end position="485"/>
    </location>
</feature>
<dbReference type="Gene3D" id="3.40.50.1820">
    <property type="entry name" value="alpha/beta hydrolase"/>
    <property type="match status" value="1"/>
</dbReference>
<proteinExistence type="predicted"/>
<dbReference type="InterPro" id="IPR029058">
    <property type="entry name" value="AB_hydrolase_fold"/>
</dbReference>
<sequence length="485" mass="52506">MRKWLKGIAAVKLALIVLLGLSIWSTRIPDIAYHPVSPGQPFANFHVIEFNDDGDMHLPEQFNALKARLRASPGADLLIFIHGWHHNAAPGDDNFLAFKRFYQQMSANNPSLLGLYIGWRGDQYDPFWLDGSDDPDSVVEPLDFPTIFTSKRVARRVGEHGVKPLLAELDTLADEGILGRYTLIGHSLGGVVALHARKESLLDNLAKGQGERHFTVLLNPAASAKEYQPLDKWRSPDNAGPAMLVLQSKTDFAVLEAFNWLKQGERAVGNSWAITHDIDPCPGRDCSRALVLPKALQDHDAKPGCMGVLDGPGWKIRARLHARKSVQSCEDANRQAVWVLAVADGVIAGHNGILTEVQGVALAAALANWQNRWQGSISAADALTPRGADDAILSADSEFASELREESAEMAPVIDINQHQVPHKSTTGNTVDAEGMGTLESTTKADSLPDGESVIEIENASGTESTPDTETVGATEKSVAALLAR</sequence>
<gene>
    <name evidence="2" type="ORF">JQC75_10950</name>
</gene>
<feature type="compositionally biased region" description="Polar residues" evidence="1">
    <location>
        <begin position="460"/>
        <end position="469"/>
    </location>
</feature>
<keyword evidence="3" id="KW-1185">Reference proteome</keyword>
<dbReference type="GO" id="GO:0016787">
    <property type="term" value="F:hydrolase activity"/>
    <property type="evidence" value="ECO:0007669"/>
    <property type="project" value="UniProtKB-KW"/>
</dbReference>
<reference evidence="2 3" key="1">
    <citation type="journal article" date="2012" name="Antonie Van Leeuwenhoek">
        <title>Shewanella litorisediminis sp. nov., a gammaproteobacterium isolated from a tidal flat sediment.</title>
        <authorList>
            <person name="Lee M.H."/>
            <person name="Yoon J.H."/>
        </authorList>
    </citation>
    <scope>NUCLEOTIDE SEQUENCE [LARGE SCALE GENOMIC DNA]</scope>
    <source>
        <strain evidence="2 3">SMK1-12</strain>
    </source>
</reference>
<evidence type="ECO:0000256" key="1">
    <source>
        <dbReference type="SAM" id="MobiDB-lite"/>
    </source>
</evidence>
<dbReference type="SUPFAM" id="SSF53474">
    <property type="entry name" value="alpha/beta-Hydrolases"/>
    <property type="match status" value="1"/>
</dbReference>
<keyword evidence="2" id="KW-0378">Hydrolase</keyword>
<name>A0ABX7FZB7_9GAMM</name>
<evidence type="ECO:0000313" key="2">
    <source>
        <dbReference type="EMBL" id="QRH00415.1"/>
    </source>
</evidence>
<protein>
    <submittedName>
        <fullName evidence="2">Hydrolase</fullName>
    </submittedName>
</protein>
<dbReference type="Proteomes" id="UP000596252">
    <property type="component" value="Chromosome"/>
</dbReference>
<dbReference type="RefSeq" id="WP_203324140.1">
    <property type="nucleotide sequence ID" value="NZ_CP069213.1"/>
</dbReference>